<dbReference type="InterPro" id="IPR055126">
    <property type="entry name" value="EDR4-like_N"/>
</dbReference>
<feature type="compositionally biased region" description="Basic and acidic residues" evidence="1">
    <location>
        <begin position="807"/>
        <end position="816"/>
    </location>
</feature>
<dbReference type="STRING" id="72664.V4LPL8"/>
<sequence length="1502" mass="170445">MMKKKKQSRSQSSTEKNPKKTLEPSSDSSPSPRLLSIFRSKLASGKDLKHMFRGMRGKTAPGLSSQSRIVRCPKCHKLLQEPIDATIYKCSGCDSILQAKRWELEGNDNSIPEALFSSQNHSLSNEVGSAEGGSKTPMRSTHRRVSPSVERGYHSETVYKNETSNIRREWMRRADDFSVTGGDSDMFASARSSPYHSRSNASEWTQHEGRYEEPPRVPYYPASPSPSSSAYEYGYSSPFHGSQVSASEQSYYHYQPNHFKQYGREGWFQESSVASPIRFPGETSDGRYYQGSSQSQLHDLQYHNLYESSSSATPHRSVYSERSYQAATYSEHSRGVSKSETSSEKSSLKDKKKYIRKRNPVMKRHVLPTAGGAPFATCSYCLELLQLPQVSLLGKHKRYEVRCGSCAGVLKFSVREKTETVLDSPNFVGSGTGFADETLTINQDSASEGREEIFPDDSHLSSSDSGSGDRICKSTDAVILRQNLETFEDKGIIKEDIRIISSKFLDSESEALQPQWKPSPNHKLKKQQPESSESIGETSQIHVEQSEEAWSEKSAEMDDNIVERVGCDLKESGYEKNEPKEIFGNGSGESLEVPVYKNERMSYSSSEAETVAERLVFHGEEPANKNEHVSETCVFFENTRDTQEFDWVDTQENKEHGGERKWEDIMGDTEDSFCDSGSSNVEIFEDTSVNEDTKHISNKFSDAKPATPQSPLKSLVNERFIGDSDQSGKATVTTSSIHEEQSKYEYENLNERQESDKTISDRVMSELEESRYDTNETLEPGKVSEDGSVLSLTKESETFKTSIEGETGEKRSESHQMDSPNEYVENSNDTLEPVCLEGSGYAGERAWEETMEDRAGLHLEEYESNYENYSKPLEWTSERAPTFHMHEYELGTICGPEEDADGRSESSSKGSFSDHGSSEKSVRTQANKEDQSQYEYENSSEREVLSYTVFDIVRSELQECRYETNETFEQGNMVGVEASETIIGETSEDRSVSHQMAPQNDNVQNSYRTMEPVYLEETMRDEAGLQSKEYQNNSHEWTSERAPTFCLRKYELWTIPEPEDDADGRSISSSTDFFHDRESLKERDVAYEEEPWLADENKTEELKVGVVVEDGPTFHLEKCRNDSTKLEEIVEWTVRTPTFRPHESELGTMLEPNEDADGRSETSSTGSFNNHESSKARAVFHEEEPQLVSDSRTEDLQVREITEDWVSLDLDKGENESMKVDETFEWTSERALTFSRREYELGTMLDLDKDANGRAETSFRGSFNDRGSSKERAVIHKDEPWLVDDYETKAVKAGVMVEDRPSMHLKKCENEKMELDQRFEPRDDIFRLNLDDTLEQEKMIFHLEMSQNKQENLRQTFKHGEAEEDIPEFGSSVSSEGHESPRKMAEVYNEAEEEMLTDHLENLQQEKEKSGLTSEPYAHFYNTTEPSEIVGLRHALYQTSPLRSPLSSPIHTPIGSPLHYLMASPMRSPIASPMHSHIVSPLRSPIHTSGSLSDVLFFGKKV</sequence>
<dbReference type="eggNOG" id="KOG1181">
    <property type="taxonomic scope" value="Eukaryota"/>
</dbReference>
<feature type="region of interest" description="Disordered" evidence="1">
    <location>
        <begin position="1"/>
        <end position="33"/>
    </location>
</feature>
<dbReference type="GO" id="GO:1900150">
    <property type="term" value="P:regulation of defense response to fungus"/>
    <property type="evidence" value="ECO:0007669"/>
    <property type="project" value="InterPro"/>
</dbReference>
<feature type="compositionally biased region" description="Basic and acidic residues" evidence="1">
    <location>
        <begin position="916"/>
        <end position="931"/>
    </location>
</feature>
<dbReference type="Gramene" id="ESQ44442">
    <property type="protein sequence ID" value="ESQ44442"/>
    <property type="gene ID" value="EUTSA_v10005743mg"/>
</dbReference>
<evidence type="ECO:0000259" key="2">
    <source>
        <dbReference type="Pfam" id="PF11331"/>
    </source>
</evidence>
<feature type="compositionally biased region" description="Polar residues" evidence="1">
    <location>
        <begin position="529"/>
        <end position="543"/>
    </location>
</feature>
<gene>
    <name evidence="4" type="ORF">EUTSA_v10005743mg</name>
</gene>
<evidence type="ECO:0000256" key="1">
    <source>
        <dbReference type="SAM" id="MobiDB-lite"/>
    </source>
</evidence>
<feature type="compositionally biased region" description="Basic and acidic residues" evidence="1">
    <location>
        <begin position="1172"/>
        <end position="1184"/>
    </location>
</feature>
<feature type="region of interest" description="Disordered" evidence="1">
    <location>
        <begin position="723"/>
        <end position="827"/>
    </location>
</feature>
<dbReference type="KEGG" id="eus:EUTSA_v10005743mg"/>
<evidence type="ECO:0000313" key="5">
    <source>
        <dbReference type="Proteomes" id="UP000030689"/>
    </source>
</evidence>
<feature type="compositionally biased region" description="Low complexity" evidence="1">
    <location>
        <begin position="460"/>
        <end position="469"/>
    </location>
</feature>
<feature type="region of interest" description="Disordered" evidence="1">
    <location>
        <begin position="121"/>
        <end position="150"/>
    </location>
</feature>
<feature type="region of interest" description="Disordered" evidence="1">
    <location>
        <begin position="1144"/>
        <end position="1194"/>
    </location>
</feature>
<keyword evidence="5" id="KW-1185">Reference proteome</keyword>
<dbReference type="PANTHER" id="PTHR31105">
    <property type="entry name" value="EXTRA-LARGE G-PROTEIN-LIKE"/>
    <property type="match status" value="1"/>
</dbReference>
<feature type="compositionally biased region" description="Polar residues" evidence="1">
    <location>
        <begin position="1161"/>
        <end position="1171"/>
    </location>
</feature>
<name>V4LPL8_EUTSA</name>
<feature type="region of interest" description="Disordered" evidence="1">
    <location>
        <begin position="329"/>
        <end position="354"/>
    </location>
</feature>
<evidence type="ECO:0000259" key="3">
    <source>
        <dbReference type="Pfam" id="PF22910"/>
    </source>
</evidence>
<feature type="domain" description="Enhanced disease resistance 4-like N-terminal" evidence="3">
    <location>
        <begin position="67"/>
        <end position="99"/>
    </location>
</feature>
<dbReference type="EMBL" id="KI517455">
    <property type="protein sequence ID" value="ESQ44442.1"/>
    <property type="molecule type" value="Genomic_DNA"/>
</dbReference>
<dbReference type="InterPro" id="IPR021480">
    <property type="entry name" value="Zinc_ribbon_12"/>
</dbReference>
<dbReference type="OMA" id="EYELGTM"/>
<dbReference type="Pfam" id="PF11331">
    <property type="entry name" value="Zn_ribbon_12"/>
    <property type="match status" value="1"/>
</dbReference>
<feature type="compositionally biased region" description="Polar residues" evidence="1">
    <location>
        <begin position="190"/>
        <end position="204"/>
    </location>
</feature>
<feature type="compositionally biased region" description="Basic and acidic residues" evidence="1">
    <location>
        <begin position="205"/>
        <end position="215"/>
    </location>
</feature>
<feature type="compositionally biased region" description="Basic and acidic residues" evidence="1">
    <location>
        <begin position="447"/>
        <end position="459"/>
    </location>
</feature>
<feature type="region of interest" description="Disordered" evidence="1">
    <location>
        <begin position="894"/>
        <end position="940"/>
    </location>
</feature>
<dbReference type="Proteomes" id="UP000030689">
    <property type="component" value="Unassembled WGS sequence"/>
</dbReference>
<feature type="region of interest" description="Disordered" evidence="1">
    <location>
        <begin position="511"/>
        <end position="556"/>
    </location>
</feature>
<dbReference type="Pfam" id="PF22910">
    <property type="entry name" value="EDR4-like_1st"/>
    <property type="match status" value="1"/>
</dbReference>
<feature type="compositionally biased region" description="Polar residues" evidence="1">
    <location>
        <begin position="724"/>
        <end position="736"/>
    </location>
</feature>
<proteinExistence type="predicted"/>
<protein>
    <submittedName>
        <fullName evidence="4">Uncharacterized protein</fullName>
    </submittedName>
</protein>
<dbReference type="PANTHER" id="PTHR31105:SF57">
    <property type="entry name" value="ZINC-RIBBON DOMAIN-CONTAINING PROTEIN-RELATED"/>
    <property type="match status" value="1"/>
</dbReference>
<evidence type="ECO:0000313" key="4">
    <source>
        <dbReference type="EMBL" id="ESQ44442.1"/>
    </source>
</evidence>
<organism evidence="4 5">
    <name type="scientific">Eutrema salsugineum</name>
    <name type="common">Saltwater cress</name>
    <name type="synonym">Sisymbrium salsugineum</name>
    <dbReference type="NCBI Taxonomy" id="72664"/>
    <lineage>
        <taxon>Eukaryota</taxon>
        <taxon>Viridiplantae</taxon>
        <taxon>Streptophyta</taxon>
        <taxon>Embryophyta</taxon>
        <taxon>Tracheophyta</taxon>
        <taxon>Spermatophyta</taxon>
        <taxon>Magnoliopsida</taxon>
        <taxon>eudicotyledons</taxon>
        <taxon>Gunneridae</taxon>
        <taxon>Pentapetalae</taxon>
        <taxon>rosids</taxon>
        <taxon>malvids</taxon>
        <taxon>Brassicales</taxon>
        <taxon>Brassicaceae</taxon>
        <taxon>Eutremeae</taxon>
        <taxon>Eutrema</taxon>
    </lineage>
</organism>
<feature type="compositionally biased region" description="Low complexity" evidence="1">
    <location>
        <begin position="23"/>
        <end position="33"/>
    </location>
</feature>
<dbReference type="InterPro" id="IPR040244">
    <property type="entry name" value="EDR4-like"/>
</dbReference>
<feature type="compositionally biased region" description="Basic and acidic residues" evidence="1">
    <location>
        <begin position="737"/>
        <end position="774"/>
    </location>
</feature>
<feature type="region of interest" description="Disordered" evidence="1">
    <location>
        <begin position="446"/>
        <end position="470"/>
    </location>
</feature>
<reference evidence="4 5" key="1">
    <citation type="journal article" date="2013" name="Front. Plant Sci.">
        <title>The Reference Genome of the Halophytic Plant Eutrema salsugineum.</title>
        <authorList>
            <person name="Yang R."/>
            <person name="Jarvis D.E."/>
            <person name="Chen H."/>
            <person name="Beilstein M.A."/>
            <person name="Grimwood J."/>
            <person name="Jenkins J."/>
            <person name="Shu S."/>
            <person name="Prochnik S."/>
            <person name="Xin M."/>
            <person name="Ma C."/>
            <person name="Schmutz J."/>
            <person name="Wing R.A."/>
            <person name="Mitchell-Olds T."/>
            <person name="Schumaker K.S."/>
            <person name="Wang X."/>
        </authorList>
    </citation>
    <scope>NUCLEOTIDE SEQUENCE [LARGE SCALE GENOMIC DNA]</scope>
</reference>
<dbReference type="OrthoDB" id="1108050at2759"/>
<feature type="domain" description="Probable zinc-ribbon" evidence="2">
    <location>
        <begin position="370"/>
        <end position="414"/>
    </location>
</feature>
<accession>V4LPL8</accession>
<feature type="region of interest" description="Disordered" evidence="1">
    <location>
        <begin position="188"/>
        <end position="227"/>
    </location>
</feature>